<protein>
    <submittedName>
        <fullName evidence="2">Uncharacterized protein</fullName>
    </submittedName>
</protein>
<reference evidence="2" key="1">
    <citation type="submission" date="2022-01" db="EMBL/GenBank/DDBJ databases">
        <authorList>
            <person name="King R."/>
        </authorList>
    </citation>
    <scope>NUCLEOTIDE SEQUENCE</scope>
</reference>
<gene>
    <name evidence="2" type="ORF">PHYEVI_LOCUS6879</name>
</gene>
<dbReference type="Proteomes" id="UP001153712">
    <property type="component" value="Chromosome 3"/>
</dbReference>
<feature type="region of interest" description="Disordered" evidence="1">
    <location>
        <begin position="47"/>
        <end position="73"/>
    </location>
</feature>
<keyword evidence="3" id="KW-1185">Reference proteome</keyword>
<dbReference type="AlphaFoldDB" id="A0A9N9TQU4"/>
<dbReference type="EMBL" id="OU900096">
    <property type="protein sequence ID" value="CAG9860527.1"/>
    <property type="molecule type" value="Genomic_DNA"/>
</dbReference>
<name>A0A9N9TQU4_PHYSR</name>
<feature type="compositionally biased region" description="Basic residues" evidence="1">
    <location>
        <begin position="60"/>
        <end position="73"/>
    </location>
</feature>
<dbReference type="OrthoDB" id="10497932at2759"/>
<accession>A0A9N9TQU4</accession>
<evidence type="ECO:0000256" key="1">
    <source>
        <dbReference type="SAM" id="MobiDB-lite"/>
    </source>
</evidence>
<proteinExistence type="predicted"/>
<evidence type="ECO:0000313" key="3">
    <source>
        <dbReference type="Proteomes" id="UP001153712"/>
    </source>
</evidence>
<organism evidence="2 3">
    <name type="scientific">Phyllotreta striolata</name>
    <name type="common">Striped flea beetle</name>
    <name type="synonym">Crioceris striolata</name>
    <dbReference type="NCBI Taxonomy" id="444603"/>
    <lineage>
        <taxon>Eukaryota</taxon>
        <taxon>Metazoa</taxon>
        <taxon>Ecdysozoa</taxon>
        <taxon>Arthropoda</taxon>
        <taxon>Hexapoda</taxon>
        <taxon>Insecta</taxon>
        <taxon>Pterygota</taxon>
        <taxon>Neoptera</taxon>
        <taxon>Endopterygota</taxon>
        <taxon>Coleoptera</taxon>
        <taxon>Polyphaga</taxon>
        <taxon>Cucujiformia</taxon>
        <taxon>Chrysomeloidea</taxon>
        <taxon>Chrysomelidae</taxon>
        <taxon>Galerucinae</taxon>
        <taxon>Alticini</taxon>
        <taxon>Phyllotreta</taxon>
    </lineage>
</organism>
<evidence type="ECO:0000313" key="2">
    <source>
        <dbReference type="EMBL" id="CAG9860527.1"/>
    </source>
</evidence>
<sequence>MHQLMKQPRTLEDILNMAKKQDDLKEWMKKKSKVMTEKYKEELVKNRSYIVGSPHTSPSRAKKSSHGKNKGEK</sequence>